<comment type="caution">
    <text evidence="1">The sequence shown here is derived from an EMBL/GenBank/DDBJ whole genome shotgun (WGS) entry which is preliminary data.</text>
</comment>
<protein>
    <submittedName>
        <fullName evidence="1">Uncharacterized protein</fullName>
    </submittedName>
</protein>
<name>A0A2T2WDW4_SULTH</name>
<proteinExistence type="predicted"/>
<sequence length="76" mass="8277">MCHKEHARHGPLTQAGAESALVRAGLGEQGPEFVKMAPMIEKVRGGVDDQSGERHRAVVGENEGDGVCDGWRKRRQ</sequence>
<dbReference type="Proteomes" id="UP000242705">
    <property type="component" value="Unassembled WGS sequence"/>
</dbReference>
<gene>
    <name evidence="1" type="ORF">C7B47_18025</name>
</gene>
<organism evidence="1 2">
    <name type="scientific">Sulfobacillus thermosulfidooxidans</name>
    <dbReference type="NCBI Taxonomy" id="28034"/>
    <lineage>
        <taxon>Bacteria</taxon>
        <taxon>Bacillati</taxon>
        <taxon>Bacillota</taxon>
        <taxon>Clostridia</taxon>
        <taxon>Eubacteriales</taxon>
        <taxon>Clostridiales Family XVII. Incertae Sedis</taxon>
        <taxon>Sulfobacillus</taxon>
    </lineage>
</organism>
<dbReference type="AlphaFoldDB" id="A0A2T2WDW4"/>
<feature type="non-terminal residue" evidence="1">
    <location>
        <position position="76"/>
    </location>
</feature>
<dbReference type="EMBL" id="PXYX01000149">
    <property type="protein sequence ID" value="PSR20418.1"/>
    <property type="molecule type" value="Genomic_DNA"/>
</dbReference>
<evidence type="ECO:0000313" key="1">
    <source>
        <dbReference type="EMBL" id="PSR20418.1"/>
    </source>
</evidence>
<reference evidence="1 2" key="1">
    <citation type="journal article" date="2014" name="BMC Genomics">
        <title>Comparison of environmental and isolate Sulfobacillus genomes reveals diverse carbon, sulfur, nitrogen, and hydrogen metabolisms.</title>
        <authorList>
            <person name="Justice N.B."/>
            <person name="Norman A."/>
            <person name="Brown C.T."/>
            <person name="Singh A."/>
            <person name="Thomas B.C."/>
            <person name="Banfield J.F."/>
        </authorList>
    </citation>
    <scope>NUCLEOTIDE SEQUENCE [LARGE SCALE GENOMIC DNA]</scope>
    <source>
        <strain evidence="1">AMDSBA5</strain>
    </source>
</reference>
<accession>A0A2T2WDW4</accession>
<evidence type="ECO:0000313" key="2">
    <source>
        <dbReference type="Proteomes" id="UP000242705"/>
    </source>
</evidence>